<accession>A0A9X2DN15</accession>
<name>A0A9X2DN15_9BACI</name>
<dbReference type="PRINTS" id="PR01692">
    <property type="entry name" value="LIPOCALINIMR"/>
</dbReference>
<dbReference type="AlphaFoldDB" id="A0A9X2DN15"/>
<evidence type="ECO:0000313" key="2">
    <source>
        <dbReference type="EMBL" id="MCM3713889.1"/>
    </source>
</evidence>
<feature type="transmembrane region" description="Helical" evidence="1">
    <location>
        <begin position="12"/>
        <end position="45"/>
    </location>
</feature>
<reference evidence="2" key="1">
    <citation type="submission" date="2022-05" db="EMBL/GenBank/DDBJ databases">
        <title>Comparative Genomics of Spacecraft Associated Microbes.</title>
        <authorList>
            <person name="Tran M.T."/>
            <person name="Wright A."/>
            <person name="Seuylemezian A."/>
            <person name="Eisen J."/>
            <person name="Coil D."/>
        </authorList>
    </citation>
    <scope>NUCLEOTIDE SEQUENCE</scope>
    <source>
        <strain evidence="2">214.1.1</strain>
    </source>
</reference>
<evidence type="ECO:0000313" key="3">
    <source>
        <dbReference type="Proteomes" id="UP001139179"/>
    </source>
</evidence>
<organism evidence="2 3">
    <name type="scientific">Halalkalibacter oceani</name>
    <dbReference type="NCBI Taxonomy" id="1653776"/>
    <lineage>
        <taxon>Bacteria</taxon>
        <taxon>Bacillati</taxon>
        <taxon>Bacillota</taxon>
        <taxon>Bacilli</taxon>
        <taxon>Bacillales</taxon>
        <taxon>Bacillaceae</taxon>
        <taxon>Halalkalibacter</taxon>
    </lineage>
</organism>
<feature type="transmembrane region" description="Helical" evidence="1">
    <location>
        <begin position="277"/>
        <end position="296"/>
    </location>
</feature>
<feature type="transmembrane region" description="Helical" evidence="1">
    <location>
        <begin position="355"/>
        <end position="383"/>
    </location>
</feature>
<feature type="transmembrane region" description="Helical" evidence="1">
    <location>
        <begin position="395"/>
        <end position="415"/>
    </location>
</feature>
<keyword evidence="1" id="KW-0472">Membrane</keyword>
<feature type="transmembrane region" description="Helical" evidence="1">
    <location>
        <begin position="172"/>
        <end position="192"/>
    </location>
</feature>
<dbReference type="Proteomes" id="UP001139179">
    <property type="component" value="Unassembled WGS sequence"/>
</dbReference>
<protein>
    <submittedName>
        <fullName evidence="2">Uncharacterized protein</fullName>
    </submittedName>
</protein>
<feature type="transmembrane region" description="Helical" evidence="1">
    <location>
        <begin position="89"/>
        <end position="108"/>
    </location>
</feature>
<keyword evidence="1" id="KW-1133">Transmembrane helix</keyword>
<feature type="transmembrane region" description="Helical" evidence="1">
    <location>
        <begin position="252"/>
        <end position="271"/>
    </location>
</feature>
<feature type="transmembrane region" description="Helical" evidence="1">
    <location>
        <begin position="204"/>
        <end position="222"/>
    </location>
</feature>
<comment type="caution">
    <text evidence="2">The sequence shown here is derived from an EMBL/GenBank/DDBJ whole genome shotgun (WGS) entry which is preliminary data.</text>
</comment>
<feature type="transmembrane region" description="Helical" evidence="1">
    <location>
        <begin position="57"/>
        <end position="77"/>
    </location>
</feature>
<feature type="transmembrane region" description="Helical" evidence="1">
    <location>
        <begin position="435"/>
        <end position="455"/>
    </location>
</feature>
<gene>
    <name evidence="2" type="ORF">M3202_07310</name>
</gene>
<proteinExistence type="predicted"/>
<keyword evidence="3" id="KW-1185">Reference proteome</keyword>
<feature type="transmembrane region" description="Helical" evidence="1">
    <location>
        <begin position="317"/>
        <end position="335"/>
    </location>
</feature>
<dbReference type="EMBL" id="JAMBOL010000004">
    <property type="protein sequence ID" value="MCM3713889.1"/>
    <property type="molecule type" value="Genomic_DNA"/>
</dbReference>
<sequence>MFPFLFRHLYIFYSAILILYVGNTFISSSLVDYVIGVLAIPMLLLSFKGASRLFRTLGCIFLSIGMLFYFYSGLPILDLPLYMTSTMQLLAFLTVLPWMNSVVHAGRFDRRMNEVMKANVSSLGKLYVRSSFTTYMLCTFVNLSSIPLTQEVLLENLAKAKKKLRDTFISQTTLRGFSLALAWSPMEIIVALTVDATGVSYMTYLPWLIICSVTVLLADWLWGRKKYQSISYEPSGTGAARSLQPRRLVGQIVKLFLALSVFLVAVVTIGNVFQLNFILSVTLVILPFSFIWSILLKRWNSFITIGWRTWKVRTNHMQNFVVLFLSLAFFSSALNETPFLHYIQQPFFAASEYPLLILILIQLTYLVLSMIGVHPIATIGILVEVLQPLYDIMNPLSIGMVLITGALPTAAVGVYGVTVTMTSMITKQNPYRVTWANLPFALVYGGMGVLLGYLLL</sequence>
<evidence type="ECO:0000256" key="1">
    <source>
        <dbReference type="SAM" id="Phobius"/>
    </source>
</evidence>
<dbReference type="InterPro" id="IPR008075">
    <property type="entry name" value="LIMR"/>
</dbReference>
<keyword evidence="1" id="KW-0812">Transmembrane</keyword>
<dbReference type="RefSeq" id="WP_251222692.1">
    <property type="nucleotide sequence ID" value="NZ_JAMBOL010000004.1"/>
</dbReference>